<dbReference type="GO" id="GO:0000981">
    <property type="term" value="F:DNA-binding transcription factor activity, RNA polymerase II-specific"/>
    <property type="evidence" value="ECO:0007669"/>
    <property type="project" value="InterPro"/>
</dbReference>
<keyword evidence="10" id="KW-1185">Reference proteome</keyword>
<evidence type="ECO:0000256" key="6">
    <source>
        <dbReference type="SAM" id="MobiDB-lite"/>
    </source>
</evidence>
<dbReference type="EMBL" id="JADGJH010004669">
    <property type="protein sequence ID" value="KAJ3084988.1"/>
    <property type="molecule type" value="Genomic_DNA"/>
</dbReference>
<feature type="non-terminal residue" evidence="9">
    <location>
        <position position="1"/>
    </location>
</feature>
<keyword evidence="5" id="KW-0539">Nucleus</keyword>
<evidence type="ECO:0000313" key="9">
    <source>
        <dbReference type="EMBL" id="KAJ3084988.1"/>
    </source>
</evidence>
<keyword evidence="4" id="KW-0804">Transcription</keyword>
<evidence type="ECO:0000256" key="4">
    <source>
        <dbReference type="ARBA" id="ARBA00023163"/>
    </source>
</evidence>
<gene>
    <name evidence="9" type="ORF">HK100_009198</name>
</gene>
<evidence type="ECO:0000313" key="10">
    <source>
        <dbReference type="Proteomes" id="UP001211907"/>
    </source>
</evidence>
<evidence type="ECO:0000256" key="5">
    <source>
        <dbReference type="ARBA" id="ARBA00023242"/>
    </source>
</evidence>
<comment type="subcellular location">
    <subcellularLocation>
        <location evidence="1">Nucleus</location>
    </subcellularLocation>
</comment>
<dbReference type="InterPro" id="IPR036864">
    <property type="entry name" value="Zn2-C6_fun-type_DNA-bd_sf"/>
</dbReference>
<dbReference type="PANTHER" id="PTHR47338">
    <property type="entry name" value="ZN(II)2CYS6 TRANSCRIPTION FACTOR (EUROFUNG)-RELATED"/>
    <property type="match status" value="1"/>
</dbReference>
<dbReference type="InterPro" id="IPR050815">
    <property type="entry name" value="TF_fung"/>
</dbReference>
<dbReference type="InterPro" id="IPR001138">
    <property type="entry name" value="Zn2Cys6_DnaBD"/>
</dbReference>
<protein>
    <recommendedName>
        <fullName evidence="11">Zn(2)-C6 fungal-type domain-containing protein</fullName>
    </recommendedName>
</protein>
<dbReference type="Gene3D" id="4.10.240.10">
    <property type="entry name" value="Zn(2)-C6 fungal-type DNA-binding domain"/>
    <property type="match status" value="1"/>
</dbReference>
<proteinExistence type="predicted"/>
<dbReference type="InterPro" id="IPR007219">
    <property type="entry name" value="XnlR_reg_dom"/>
</dbReference>
<evidence type="ECO:0000256" key="3">
    <source>
        <dbReference type="ARBA" id="ARBA00023015"/>
    </source>
</evidence>
<keyword evidence="3" id="KW-0805">Transcription regulation</keyword>
<sequence length="361" mass="39813">MGWRDHGNAISSTYNYDHKFPAKPFESFKQTGNTITSIGKKETHPSLRYKIKCDGNQSCANCTKANIICSYERNSNKDVKPPKQVAQNKKQKRDNSSSALPVPVSDFLRSENNQTIDLNHNAPFSFQPPIQNGAFVPNIPPFMDQSTMMLAGSVSQEQFRYVASTSTSSSLTPAPAAAAGSAISIIKQMDPVSQLPKDASNELIDIYFEYFDPSMQFLHEKTLRNNIEKESPLLLNAIYALSARYSKHPSVLAIGRMFSNSGGSGSITDTTEVNDDEARQCACDCFYFKARDLVDKYMDFAQSSTIAAFIILKALCAASGRISASWMYSGMAVSQLKEMRRGPTADDYETSDGVNSVVVKK</sequence>
<evidence type="ECO:0000259" key="7">
    <source>
        <dbReference type="Pfam" id="PF00172"/>
    </source>
</evidence>
<dbReference type="Pfam" id="PF04082">
    <property type="entry name" value="Fungal_trans"/>
    <property type="match status" value="1"/>
</dbReference>
<evidence type="ECO:0000259" key="8">
    <source>
        <dbReference type="Pfam" id="PF04082"/>
    </source>
</evidence>
<dbReference type="SUPFAM" id="SSF57701">
    <property type="entry name" value="Zn2/Cys6 DNA-binding domain"/>
    <property type="match status" value="1"/>
</dbReference>
<comment type="caution">
    <text evidence="9">The sequence shown here is derived from an EMBL/GenBank/DDBJ whole genome shotgun (WGS) entry which is preliminary data.</text>
</comment>
<dbReference type="CDD" id="cd00067">
    <property type="entry name" value="GAL4"/>
    <property type="match status" value="1"/>
</dbReference>
<feature type="domain" description="Xylanolytic transcriptional activator regulatory" evidence="8">
    <location>
        <begin position="204"/>
        <end position="336"/>
    </location>
</feature>
<dbReference type="GO" id="GO:0003677">
    <property type="term" value="F:DNA binding"/>
    <property type="evidence" value="ECO:0007669"/>
    <property type="project" value="InterPro"/>
</dbReference>
<name>A0AAD5SPS6_9FUNG</name>
<evidence type="ECO:0000256" key="2">
    <source>
        <dbReference type="ARBA" id="ARBA00022723"/>
    </source>
</evidence>
<evidence type="ECO:0008006" key="11">
    <source>
        <dbReference type="Google" id="ProtNLM"/>
    </source>
</evidence>
<dbReference type="GO" id="GO:0005634">
    <property type="term" value="C:nucleus"/>
    <property type="evidence" value="ECO:0007669"/>
    <property type="project" value="UniProtKB-SubCell"/>
</dbReference>
<dbReference type="Pfam" id="PF00172">
    <property type="entry name" value="Zn_clus"/>
    <property type="match status" value="1"/>
</dbReference>
<feature type="region of interest" description="Disordered" evidence="6">
    <location>
        <begin position="76"/>
        <end position="103"/>
    </location>
</feature>
<dbReference type="AlphaFoldDB" id="A0AAD5SPS6"/>
<organism evidence="9 10">
    <name type="scientific">Physocladia obscura</name>
    <dbReference type="NCBI Taxonomy" id="109957"/>
    <lineage>
        <taxon>Eukaryota</taxon>
        <taxon>Fungi</taxon>
        <taxon>Fungi incertae sedis</taxon>
        <taxon>Chytridiomycota</taxon>
        <taxon>Chytridiomycota incertae sedis</taxon>
        <taxon>Chytridiomycetes</taxon>
        <taxon>Chytridiales</taxon>
        <taxon>Chytriomycetaceae</taxon>
        <taxon>Physocladia</taxon>
    </lineage>
</organism>
<feature type="domain" description="Zn(2)-C6 fungal-type" evidence="7">
    <location>
        <begin position="50"/>
        <end position="77"/>
    </location>
</feature>
<dbReference type="PANTHER" id="PTHR47338:SF5">
    <property type="entry name" value="ZN(II)2CYS6 TRANSCRIPTION FACTOR (EUROFUNG)"/>
    <property type="match status" value="1"/>
</dbReference>
<keyword evidence="2" id="KW-0479">Metal-binding</keyword>
<dbReference type="CDD" id="cd12148">
    <property type="entry name" value="fungal_TF_MHR"/>
    <property type="match status" value="1"/>
</dbReference>
<reference evidence="9" key="1">
    <citation type="submission" date="2020-05" db="EMBL/GenBank/DDBJ databases">
        <title>Phylogenomic resolution of chytrid fungi.</title>
        <authorList>
            <person name="Stajich J.E."/>
            <person name="Amses K."/>
            <person name="Simmons R."/>
            <person name="Seto K."/>
            <person name="Myers J."/>
            <person name="Bonds A."/>
            <person name="Quandt C.A."/>
            <person name="Barry K."/>
            <person name="Liu P."/>
            <person name="Grigoriev I."/>
            <person name="Longcore J.E."/>
            <person name="James T.Y."/>
        </authorList>
    </citation>
    <scope>NUCLEOTIDE SEQUENCE</scope>
    <source>
        <strain evidence="9">JEL0513</strain>
    </source>
</reference>
<dbReference type="Proteomes" id="UP001211907">
    <property type="component" value="Unassembled WGS sequence"/>
</dbReference>
<dbReference type="GO" id="GO:0006351">
    <property type="term" value="P:DNA-templated transcription"/>
    <property type="evidence" value="ECO:0007669"/>
    <property type="project" value="InterPro"/>
</dbReference>
<evidence type="ECO:0000256" key="1">
    <source>
        <dbReference type="ARBA" id="ARBA00004123"/>
    </source>
</evidence>
<accession>A0AAD5SPS6</accession>
<dbReference type="GO" id="GO:0008270">
    <property type="term" value="F:zinc ion binding"/>
    <property type="evidence" value="ECO:0007669"/>
    <property type="project" value="InterPro"/>
</dbReference>